<dbReference type="EMBL" id="JBHULL010000034">
    <property type="protein sequence ID" value="MFD2584405.1"/>
    <property type="molecule type" value="Genomic_DNA"/>
</dbReference>
<sequence length="60" mass="6722">MKISQIALPYFKHIGSLGTAPITFHHPTSLTEVRPSIPRAREIGKTVADQHNQHFQTSTQ</sequence>
<dbReference type="RefSeq" id="WP_379081424.1">
    <property type="nucleotide sequence ID" value="NZ_JBHULL010000034.1"/>
</dbReference>
<comment type="caution">
    <text evidence="1">The sequence shown here is derived from an EMBL/GenBank/DDBJ whole genome shotgun (WGS) entry which is preliminary data.</text>
</comment>
<evidence type="ECO:0000313" key="2">
    <source>
        <dbReference type="Proteomes" id="UP001597461"/>
    </source>
</evidence>
<accession>A0ABW5MM70</accession>
<evidence type="ECO:0000313" key="1">
    <source>
        <dbReference type="EMBL" id="MFD2584405.1"/>
    </source>
</evidence>
<reference evidence="2" key="1">
    <citation type="journal article" date="2019" name="Int. J. Syst. Evol. Microbiol.">
        <title>The Global Catalogue of Microorganisms (GCM) 10K type strain sequencing project: providing services to taxonomists for standard genome sequencing and annotation.</title>
        <authorList>
            <consortium name="The Broad Institute Genomics Platform"/>
            <consortium name="The Broad Institute Genome Sequencing Center for Infectious Disease"/>
            <person name="Wu L."/>
            <person name="Ma J."/>
        </authorList>
    </citation>
    <scope>NUCLEOTIDE SEQUENCE [LARGE SCALE GENOMIC DNA]</scope>
    <source>
        <strain evidence="2">KCTC 42866</strain>
    </source>
</reference>
<proteinExistence type="predicted"/>
<gene>
    <name evidence="1" type="ORF">ACFSR6_18035</name>
</gene>
<keyword evidence="2" id="KW-1185">Reference proteome</keyword>
<organism evidence="1 2">
    <name type="scientific">Pedobacter vanadiisoli</name>
    <dbReference type="NCBI Taxonomy" id="1761975"/>
    <lineage>
        <taxon>Bacteria</taxon>
        <taxon>Pseudomonadati</taxon>
        <taxon>Bacteroidota</taxon>
        <taxon>Sphingobacteriia</taxon>
        <taxon>Sphingobacteriales</taxon>
        <taxon>Sphingobacteriaceae</taxon>
        <taxon>Pedobacter</taxon>
    </lineage>
</organism>
<dbReference type="Proteomes" id="UP001597461">
    <property type="component" value="Unassembled WGS sequence"/>
</dbReference>
<protein>
    <submittedName>
        <fullName evidence="1">Uncharacterized protein</fullName>
    </submittedName>
</protein>
<name>A0ABW5MM70_9SPHI</name>